<dbReference type="CDD" id="cd09917">
    <property type="entry name" value="F-box_SF"/>
    <property type="match status" value="1"/>
</dbReference>
<dbReference type="InterPro" id="IPR001810">
    <property type="entry name" value="F-box_dom"/>
</dbReference>
<dbReference type="GeneID" id="92073532"/>
<protein>
    <recommendedName>
        <fullName evidence="1">F-box domain-containing protein</fullName>
    </recommendedName>
</protein>
<evidence type="ECO:0000313" key="2">
    <source>
        <dbReference type="EMBL" id="KAK7959394.1"/>
    </source>
</evidence>
<dbReference type="PROSITE" id="PS50181">
    <property type="entry name" value="FBOX"/>
    <property type="match status" value="1"/>
</dbReference>
<dbReference type="RefSeq" id="XP_066703097.1">
    <property type="nucleotide sequence ID" value="XM_066840470.1"/>
</dbReference>
<gene>
    <name evidence="2" type="ORF">PG986_004248</name>
</gene>
<comment type="caution">
    <text evidence="2">The sequence shown here is derived from an EMBL/GenBank/DDBJ whole genome shotgun (WGS) entry which is preliminary data.</text>
</comment>
<reference evidence="2 3" key="1">
    <citation type="submission" date="2023-01" db="EMBL/GenBank/DDBJ databases">
        <title>Analysis of 21 Apiospora genomes using comparative genomics revels a genus with tremendous synthesis potential of carbohydrate active enzymes and secondary metabolites.</title>
        <authorList>
            <person name="Sorensen T."/>
        </authorList>
    </citation>
    <scope>NUCLEOTIDE SEQUENCE [LARGE SCALE GENOMIC DNA]</scope>
    <source>
        <strain evidence="2 3">CBS 24483</strain>
    </source>
</reference>
<accession>A0ABR1QNM0</accession>
<name>A0ABR1QNM0_9PEZI</name>
<evidence type="ECO:0000313" key="3">
    <source>
        <dbReference type="Proteomes" id="UP001391051"/>
    </source>
</evidence>
<dbReference type="InterPro" id="IPR036047">
    <property type="entry name" value="F-box-like_dom_sf"/>
</dbReference>
<dbReference type="Pfam" id="PF00646">
    <property type="entry name" value="F-box"/>
    <property type="match status" value="1"/>
</dbReference>
<keyword evidence="3" id="KW-1185">Reference proteome</keyword>
<dbReference type="EMBL" id="JAQQWE010000003">
    <property type="protein sequence ID" value="KAK7959394.1"/>
    <property type="molecule type" value="Genomic_DNA"/>
</dbReference>
<feature type="domain" description="F-box" evidence="1">
    <location>
        <begin position="10"/>
        <end position="56"/>
    </location>
</feature>
<dbReference type="Proteomes" id="UP001391051">
    <property type="component" value="Unassembled WGS sequence"/>
</dbReference>
<organism evidence="2 3">
    <name type="scientific">Apiospora aurea</name>
    <dbReference type="NCBI Taxonomy" id="335848"/>
    <lineage>
        <taxon>Eukaryota</taxon>
        <taxon>Fungi</taxon>
        <taxon>Dikarya</taxon>
        <taxon>Ascomycota</taxon>
        <taxon>Pezizomycotina</taxon>
        <taxon>Sordariomycetes</taxon>
        <taxon>Xylariomycetidae</taxon>
        <taxon>Amphisphaeriales</taxon>
        <taxon>Apiosporaceae</taxon>
        <taxon>Apiospora</taxon>
    </lineage>
</organism>
<dbReference type="SUPFAM" id="SSF81383">
    <property type="entry name" value="F-box domain"/>
    <property type="match status" value="1"/>
</dbReference>
<proteinExistence type="predicted"/>
<sequence>MPAYHPELPKGGLTILPNELILQLAHHMSTRSLRSLSVTSKRYHSLLDQKVLFEEEVEDERLFDEARSRFSKLMRVYGLSLSVGNIAAWPATKVAPAYRPLNDDDHAFLNACVSRWGKGILYLAIGSDNELCRMLRNWNSILELPVSLFRGALILRAIKKCPDIKVIEQVIKAYLKKYPAAIQGPKEYHSRTSLNFNGDFYVPPVLWACSHNRSDVLEILHTKNNEKGKEAEQKVDFDIILDQMSTQVISGVTDNQGTALDAWQVAFYGLSRARVARTWSSNPGMREDACVWLLEKNLGFSSRSGGISIDYLFEAAAFKKARLVRALIAYFKGRLASDDFQGTLTLALHHATGGYYNPQDGHEEIIDILIGAGTSIPPREDPPLYLDRGLPGASLQLRQSPARPEDAGLLARAVRFAPRNAVYLLQLQMEQNMTDYRDLKAALSEALLLGDELKHGRAPRLEFFKMVFPDHVHLAYSPAELRFFKTLFPENVGLEYRPAELESARERFRAYENLVDVFIEQMGNGCLETQSHDVAMHVVQVVGRARVGERLLEDLEYARSEFYSSVWNSG</sequence>
<evidence type="ECO:0000259" key="1">
    <source>
        <dbReference type="PROSITE" id="PS50181"/>
    </source>
</evidence>